<dbReference type="EC" id="2.1.1.37" evidence="7"/>
<dbReference type="InterPro" id="IPR018117">
    <property type="entry name" value="C5_DNA_meth_AS"/>
</dbReference>
<evidence type="ECO:0000256" key="1">
    <source>
        <dbReference type="ARBA" id="ARBA00022603"/>
    </source>
</evidence>
<keyword evidence="3 5" id="KW-0949">S-adenosyl-L-methionine</keyword>
<dbReference type="GO" id="GO:0009307">
    <property type="term" value="P:DNA restriction-modification system"/>
    <property type="evidence" value="ECO:0007669"/>
    <property type="project" value="UniProtKB-KW"/>
</dbReference>
<evidence type="ECO:0000256" key="5">
    <source>
        <dbReference type="PROSITE-ProRule" id="PRU01016"/>
    </source>
</evidence>
<dbReference type="GO" id="GO:0032259">
    <property type="term" value="P:methylation"/>
    <property type="evidence" value="ECO:0007669"/>
    <property type="project" value="UniProtKB-KW"/>
</dbReference>
<evidence type="ECO:0000256" key="6">
    <source>
        <dbReference type="RuleBase" id="RU000416"/>
    </source>
</evidence>
<evidence type="ECO:0000256" key="2">
    <source>
        <dbReference type="ARBA" id="ARBA00022679"/>
    </source>
</evidence>
<evidence type="ECO:0000313" key="9">
    <source>
        <dbReference type="Proteomes" id="UP000217215"/>
    </source>
</evidence>
<reference evidence="8 9" key="1">
    <citation type="submission" date="2016-07" db="EMBL/GenBank/DDBJ databases">
        <title>High microdiversification within the ubiquitous acI lineage of Actinobacteria.</title>
        <authorList>
            <person name="Neuenschwander S.M."/>
            <person name="Salcher M."/>
            <person name="Ghai R."/>
            <person name="Pernthaler J."/>
        </authorList>
    </citation>
    <scope>NUCLEOTIDE SEQUENCE [LARGE SCALE GENOMIC DNA]</scope>
    <source>
        <strain evidence="8">MMS-IA-56</strain>
    </source>
</reference>
<dbReference type="GO" id="GO:0003886">
    <property type="term" value="F:DNA (cytosine-5-)-methyltransferase activity"/>
    <property type="evidence" value="ECO:0007669"/>
    <property type="project" value="UniProtKB-EC"/>
</dbReference>
<dbReference type="InterPro" id="IPR031303">
    <property type="entry name" value="C5_meth_CS"/>
</dbReference>
<dbReference type="PROSITE" id="PS00095">
    <property type="entry name" value="C5_MTASE_2"/>
    <property type="match status" value="1"/>
</dbReference>
<keyword evidence="4" id="KW-0680">Restriction system</keyword>
<evidence type="ECO:0000256" key="4">
    <source>
        <dbReference type="ARBA" id="ARBA00022747"/>
    </source>
</evidence>
<dbReference type="SUPFAM" id="SSF53335">
    <property type="entry name" value="S-adenosyl-L-methionine-dependent methyltransferases"/>
    <property type="match status" value="1"/>
</dbReference>
<sequence>MEYSEHNRGAKLLTVVDLFAGCGGLSLGLEQAGFETVFVNELHPDAMKTFVMNRPNSPIQNTKYQVLDILKLTRKKADLTSLAAHLNKQYKGIDLVVGGPPCQGFSGIGHRRTFEVTKEDIPTNYLYREMAKVVAEIAPKAFVFENVRGLLTSRWTPEGEKGEIWKDVLKTFSRITVKVNGKTLSYQIGYELVYAKDYGVPQNRPRIVMIGIREDIPVATSSKLVGNGLLPQPTGGAPDPYDLLSDLVDPKWVPGGSTLIYPKEARSAFQKLLRDDPITGKILAKGSPISDHVYSNHSELVMKKFQYMIEHDGNIAASMKTKKFAQRLLPEKWGPGGPNITATSLPDDYVHFSQPRVLTVREWARLQTFPDWYQFNGKRTTGGRRRAGDLEVGDWTRDLPKYTQIGNAVPVLLGEAIGNHLKKILGVK</sequence>
<evidence type="ECO:0000313" key="8">
    <source>
        <dbReference type="EMBL" id="ASY15735.1"/>
    </source>
</evidence>
<dbReference type="Pfam" id="PF00145">
    <property type="entry name" value="DNA_methylase"/>
    <property type="match status" value="1"/>
</dbReference>
<gene>
    <name evidence="8" type="ORF">A1sIA56_02215</name>
</gene>
<dbReference type="PROSITE" id="PS51679">
    <property type="entry name" value="SAM_MT_C5"/>
    <property type="match status" value="1"/>
</dbReference>
<dbReference type="EMBL" id="CP016773">
    <property type="protein sequence ID" value="ASY15735.1"/>
    <property type="molecule type" value="Genomic_DNA"/>
</dbReference>
<dbReference type="GO" id="GO:0044027">
    <property type="term" value="P:negative regulation of gene expression via chromosomal CpG island methylation"/>
    <property type="evidence" value="ECO:0007669"/>
    <property type="project" value="TreeGrafter"/>
</dbReference>
<dbReference type="Gene3D" id="3.90.120.10">
    <property type="entry name" value="DNA Methylase, subunit A, domain 2"/>
    <property type="match status" value="1"/>
</dbReference>
<dbReference type="PANTHER" id="PTHR10629:SF52">
    <property type="entry name" value="DNA (CYTOSINE-5)-METHYLTRANSFERASE 1"/>
    <property type="match status" value="1"/>
</dbReference>
<dbReference type="Gene3D" id="3.40.50.150">
    <property type="entry name" value="Vaccinia Virus protein VP39"/>
    <property type="match status" value="1"/>
</dbReference>
<organism evidence="8 9">
    <name type="scientific">Candidatus Planktophila sulfonica</name>
    <dbReference type="NCBI Taxonomy" id="1884904"/>
    <lineage>
        <taxon>Bacteria</taxon>
        <taxon>Bacillati</taxon>
        <taxon>Actinomycetota</taxon>
        <taxon>Actinomycetes</taxon>
        <taxon>Candidatus Nanopelagicales</taxon>
        <taxon>Candidatus Nanopelagicaceae</taxon>
        <taxon>Candidatus Planktophila</taxon>
    </lineage>
</organism>
<accession>A0A249KG93</accession>
<keyword evidence="1 5" id="KW-0489">Methyltransferase</keyword>
<protein>
    <recommendedName>
        <fullName evidence="7">Cytosine-specific methyltransferase</fullName>
        <ecNumber evidence="7">2.1.1.37</ecNumber>
    </recommendedName>
</protein>
<dbReference type="OrthoDB" id="9813719at2"/>
<dbReference type="AlphaFoldDB" id="A0A249KG93"/>
<comment type="similarity">
    <text evidence="5 6">Belongs to the class I-like SAM-binding methyltransferase superfamily. C5-methyltransferase family.</text>
</comment>
<proteinExistence type="inferred from homology"/>
<keyword evidence="2 5" id="KW-0808">Transferase</keyword>
<dbReference type="Proteomes" id="UP000217215">
    <property type="component" value="Chromosome"/>
</dbReference>
<dbReference type="GO" id="GO:0003677">
    <property type="term" value="F:DNA binding"/>
    <property type="evidence" value="ECO:0007669"/>
    <property type="project" value="TreeGrafter"/>
</dbReference>
<dbReference type="InterPro" id="IPR029063">
    <property type="entry name" value="SAM-dependent_MTases_sf"/>
</dbReference>
<comment type="catalytic activity">
    <reaction evidence="7">
        <text>a 2'-deoxycytidine in DNA + S-adenosyl-L-methionine = a 5-methyl-2'-deoxycytidine in DNA + S-adenosyl-L-homocysteine + H(+)</text>
        <dbReference type="Rhea" id="RHEA:13681"/>
        <dbReference type="Rhea" id="RHEA-COMP:11369"/>
        <dbReference type="Rhea" id="RHEA-COMP:11370"/>
        <dbReference type="ChEBI" id="CHEBI:15378"/>
        <dbReference type="ChEBI" id="CHEBI:57856"/>
        <dbReference type="ChEBI" id="CHEBI:59789"/>
        <dbReference type="ChEBI" id="CHEBI:85452"/>
        <dbReference type="ChEBI" id="CHEBI:85454"/>
        <dbReference type="EC" id="2.1.1.37"/>
    </reaction>
</comment>
<dbReference type="NCBIfam" id="TIGR00675">
    <property type="entry name" value="dcm"/>
    <property type="match status" value="1"/>
</dbReference>
<dbReference type="PROSITE" id="PS00094">
    <property type="entry name" value="C5_MTASE_1"/>
    <property type="match status" value="1"/>
</dbReference>
<name>A0A249KG93_9ACTN</name>
<evidence type="ECO:0000256" key="3">
    <source>
        <dbReference type="ARBA" id="ARBA00022691"/>
    </source>
</evidence>
<dbReference type="KEGG" id="psuf:A1sIA56_02215"/>
<dbReference type="InterPro" id="IPR050390">
    <property type="entry name" value="C5-Methyltransferase"/>
</dbReference>
<dbReference type="PRINTS" id="PR00105">
    <property type="entry name" value="C5METTRFRASE"/>
</dbReference>
<feature type="active site" evidence="5">
    <location>
        <position position="102"/>
    </location>
</feature>
<dbReference type="PANTHER" id="PTHR10629">
    <property type="entry name" value="CYTOSINE-SPECIFIC METHYLTRANSFERASE"/>
    <property type="match status" value="1"/>
</dbReference>
<keyword evidence="9" id="KW-1185">Reference proteome</keyword>
<dbReference type="InterPro" id="IPR001525">
    <property type="entry name" value="C5_MeTfrase"/>
</dbReference>
<dbReference type="REBASE" id="221758">
    <property type="entry name" value="M.Psu56ORF2215P"/>
</dbReference>
<evidence type="ECO:0000256" key="7">
    <source>
        <dbReference type="RuleBase" id="RU000417"/>
    </source>
</evidence>